<dbReference type="AlphaFoldDB" id="A0A419F2V6"/>
<name>A0A419F2V6_9BACT</name>
<gene>
    <name evidence="4" type="ORF">C4532_05820</name>
</gene>
<dbReference type="InterPro" id="IPR001296">
    <property type="entry name" value="Glyco_trans_1"/>
</dbReference>
<evidence type="ECO:0000259" key="3">
    <source>
        <dbReference type="Pfam" id="PF13439"/>
    </source>
</evidence>
<comment type="caution">
    <text evidence="4">The sequence shown here is derived from an EMBL/GenBank/DDBJ whole genome shotgun (WGS) entry which is preliminary data.</text>
</comment>
<dbReference type="Pfam" id="PF13439">
    <property type="entry name" value="Glyco_transf_4"/>
    <property type="match status" value="1"/>
</dbReference>
<proteinExistence type="predicted"/>
<evidence type="ECO:0000313" key="4">
    <source>
        <dbReference type="EMBL" id="RJP72583.1"/>
    </source>
</evidence>
<reference evidence="4 5" key="1">
    <citation type="journal article" date="2017" name="ISME J.">
        <title>Energy and carbon metabolisms in a deep terrestrial subsurface fluid microbial community.</title>
        <authorList>
            <person name="Momper L."/>
            <person name="Jungbluth S.P."/>
            <person name="Lee M.D."/>
            <person name="Amend J.P."/>
        </authorList>
    </citation>
    <scope>NUCLEOTIDE SEQUENCE [LARGE SCALE GENOMIC DNA]</scope>
    <source>
        <strain evidence="4">SURF_17</strain>
    </source>
</reference>
<protein>
    <submittedName>
        <fullName evidence="4">Glycosyltransferase family 1 protein</fullName>
    </submittedName>
</protein>
<dbReference type="EMBL" id="QZKI01000043">
    <property type="protein sequence ID" value="RJP72583.1"/>
    <property type="molecule type" value="Genomic_DNA"/>
</dbReference>
<accession>A0A419F2V6</accession>
<feature type="domain" description="Glycosyltransferase subfamily 4-like N-terminal" evidence="3">
    <location>
        <begin position="33"/>
        <end position="191"/>
    </location>
</feature>
<keyword evidence="1 4" id="KW-0808">Transferase</keyword>
<dbReference type="FunFam" id="3.40.50.2000:FF:000119">
    <property type="entry name" value="Glycosyl transferase group 1"/>
    <property type="match status" value="1"/>
</dbReference>
<dbReference type="CDD" id="cd03809">
    <property type="entry name" value="GT4_MtfB-like"/>
    <property type="match status" value="1"/>
</dbReference>
<evidence type="ECO:0000259" key="2">
    <source>
        <dbReference type="Pfam" id="PF00534"/>
    </source>
</evidence>
<dbReference type="Pfam" id="PF00534">
    <property type="entry name" value="Glycos_transf_1"/>
    <property type="match status" value="1"/>
</dbReference>
<dbReference type="InterPro" id="IPR028098">
    <property type="entry name" value="Glyco_trans_4-like_N"/>
</dbReference>
<evidence type="ECO:0000256" key="1">
    <source>
        <dbReference type="ARBA" id="ARBA00022679"/>
    </source>
</evidence>
<dbReference type="SUPFAM" id="SSF53756">
    <property type="entry name" value="UDP-Glycosyltransferase/glycogen phosphorylase"/>
    <property type="match status" value="1"/>
</dbReference>
<organism evidence="4 5">
    <name type="scientific">Candidatus Abyssobacteria bacterium SURF_17</name>
    <dbReference type="NCBI Taxonomy" id="2093361"/>
    <lineage>
        <taxon>Bacteria</taxon>
        <taxon>Pseudomonadati</taxon>
        <taxon>Candidatus Hydrogenedentota</taxon>
        <taxon>Candidatus Abyssobacteria</taxon>
    </lineage>
</organism>
<dbReference type="Gene3D" id="3.40.50.2000">
    <property type="entry name" value="Glycogen Phosphorylase B"/>
    <property type="match status" value="2"/>
</dbReference>
<dbReference type="GO" id="GO:0016757">
    <property type="term" value="F:glycosyltransferase activity"/>
    <property type="evidence" value="ECO:0007669"/>
    <property type="project" value="InterPro"/>
</dbReference>
<dbReference type="Proteomes" id="UP000285961">
    <property type="component" value="Unassembled WGS sequence"/>
</dbReference>
<dbReference type="GO" id="GO:0009103">
    <property type="term" value="P:lipopolysaccharide biosynthetic process"/>
    <property type="evidence" value="ECO:0007669"/>
    <property type="project" value="TreeGrafter"/>
</dbReference>
<feature type="domain" description="Glycosyl transferase family 1" evidence="2">
    <location>
        <begin position="203"/>
        <end position="365"/>
    </location>
</feature>
<evidence type="ECO:0000313" key="5">
    <source>
        <dbReference type="Proteomes" id="UP000285961"/>
    </source>
</evidence>
<dbReference type="PANTHER" id="PTHR46401">
    <property type="entry name" value="GLYCOSYLTRANSFERASE WBBK-RELATED"/>
    <property type="match status" value="1"/>
</dbReference>
<dbReference type="PANTHER" id="PTHR46401:SF2">
    <property type="entry name" value="GLYCOSYLTRANSFERASE WBBK-RELATED"/>
    <property type="match status" value="1"/>
</dbReference>
<sequence>MRLSREFSRVTNTRYGRVLMRVAIEARGLSIRGGASRYIRNLVEGLARLDDENEYWLIKAADDETGECLSPRVRSLVLPGCAKLTQIAWDQVKLPLTLKRLGCQLVHATKNVGPLNTRARLVVTVLDMIPLLLPRTMPVLDAVYWRNLVPAVLKRADAIIAISEVTKRDIVELTGTDERKIRVVPLGVEPAFRPIDALLLARFREQMKVKCPFLLYVGALEPRKNVPLLIRAFSDFKRLTHSPHKLLIVGKSGWYDPLIDAVLARSKFSDEIIFSGFASEKELPYYYNLAEAVVYPSKYEGFGMPVVEAMACGTPVITSDGGAIPEVVDGAGLIVPVNHWKPLTNAMIDVVSSASLRNELRIKGIERAKEFSWDKTASLTRQVYEDLVAS</sequence>